<comment type="caution">
    <text evidence="1">The sequence shown here is derived from an EMBL/GenBank/DDBJ whole genome shotgun (WGS) entry which is preliminary data.</text>
</comment>
<protein>
    <submittedName>
        <fullName evidence="1">Competence protein ComFB</fullName>
    </submittedName>
</protein>
<accession>A0A4Q0W009</accession>
<organism evidence="1 2">
    <name type="scientific">Anaerobacillus alkaliphilus</name>
    <dbReference type="NCBI Taxonomy" id="1548597"/>
    <lineage>
        <taxon>Bacteria</taxon>
        <taxon>Bacillati</taxon>
        <taxon>Bacillota</taxon>
        <taxon>Bacilli</taxon>
        <taxon>Bacillales</taxon>
        <taxon>Bacillaceae</taxon>
        <taxon>Anaerobacillus</taxon>
    </lineage>
</organism>
<gene>
    <name evidence="1" type="ORF">DS745_04125</name>
</gene>
<dbReference type="Pfam" id="PF10719">
    <property type="entry name" value="ComFB"/>
    <property type="match status" value="1"/>
</dbReference>
<name>A0A4Q0W009_9BACI</name>
<evidence type="ECO:0000313" key="2">
    <source>
        <dbReference type="Proteomes" id="UP000290649"/>
    </source>
</evidence>
<evidence type="ECO:0000313" key="1">
    <source>
        <dbReference type="EMBL" id="RXJ04656.1"/>
    </source>
</evidence>
<dbReference type="InterPro" id="IPR019657">
    <property type="entry name" value="ComFB"/>
</dbReference>
<sequence length="85" mass="10008">MEEIVEVLVDTLLAGPEYQTFCKCKKCRNDVVALSLNNIPPQYATTQQNRERVYELYSKPDMRKWLNKRIISALHVVNKYPKHNI</sequence>
<reference evidence="1 2" key="1">
    <citation type="journal article" date="2019" name="Int. J. Syst. Evol. Microbiol.">
        <title>Anaerobacillus alkaliphilus sp. nov., a novel alkaliphilic and moderately halophilic bacterium.</title>
        <authorList>
            <person name="Borsodi A.K."/>
            <person name="Aszalos J.M."/>
            <person name="Bihari P."/>
            <person name="Nagy I."/>
            <person name="Schumann P."/>
            <person name="Sproer C."/>
            <person name="Kovacs A.L."/>
            <person name="Boka K."/>
            <person name="Dobosy P."/>
            <person name="Ovari M."/>
            <person name="Szili-Kovacs T."/>
            <person name="Toth E."/>
        </authorList>
    </citation>
    <scope>NUCLEOTIDE SEQUENCE [LARGE SCALE GENOMIC DNA]</scope>
    <source>
        <strain evidence="1 2">B16-10</strain>
    </source>
</reference>
<dbReference type="AlphaFoldDB" id="A0A4Q0W009"/>
<dbReference type="EMBL" id="QOUX01000001">
    <property type="protein sequence ID" value="RXJ04656.1"/>
    <property type="molecule type" value="Genomic_DNA"/>
</dbReference>
<keyword evidence="2" id="KW-1185">Reference proteome</keyword>
<proteinExistence type="predicted"/>
<dbReference type="Proteomes" id="UP000290649">
    <property type="component" value="Unassembled WGS sequence"/>
</dbReference>
<dbReference type="OrthoDB" id="5616024at2"/>